<name>A0A0C2FR31_9BILA</name>
<evidence type="ECO:0000313" key="3">
    <source>
        <dbReference type="Proteomes" id="UP000054047"/>
    </source>
</evidence>
<sequence>MAVEWFYTPVDFLTLFTYLLFCIMTAIYFLFCLFGSCLCCYTVVSKKPQKVGEAQLHCKS</sequence>
<evidence type="ECO:0000256" key="1">
    <source>
        <dbReference type="SAM" id="Phobius"/>
    </source>
</evidence>
<keyword evidence="1" id="KW-0812">Transmembrane</keyword>
<organism evidence="2 3">
    <name type="scientific">Ancylostoma duodenale</name>
    <dbReference type="NCBI Taxonomy" id="51022"/>
    <lineage>
        <taxon>Eukaryota</taxon>
        <taxon>Metazoa</taxon>
        <taxon>Ecdysozoa</taxon>
        <taxon>Nematoda</taxon>
        <taxon>Chromadorea</taxon>
        <taxon>Rhabditida</taxon>
        <taxon>Rhabditina</taxon>
        <taxon>Rhabditomorpha</taxon>
        <taxon>Strongyloidea</taxon>
        <taxon>Ancylostomatidae</taxon>
        <taxon>Ancylostomatinae</taxon>
        <taxon>Ancylostoma</taxon>
    </lineage>
</organism>
<dbReference type="AlphaFoldDB" id="A0A0C2FR31"/>
<protein>
    <submittedName>
        <fullName evidence="2">Uncharacterized protein</fullName>
    </submittedName>
</protein>
<proteinExistence type="predicted"/>
<dbReference type="EMBL" id="KN747873">
    <property type="protein sequence ID" value="KIH51030.1"/>
    <property type="molecule type" value="Genomic_DNA"/>
</dbReference>
<dbReference type="Proteomes" id="UP000054047">
    <property type="component" value="Unassembled WGS sequence"/>
</dbReference>
<keyword evidence="1" id="KW-1133">Transmembrane helix</keyword>
<gene>
    <name evidence="2" type="ORF">ANCDUO_18888</name>
</gene>
<keyword evidence="3" id="KW-1185">Reference proteome</keyword>
<keyword evidence="1" id="KW-0472">Membrane</keyword>
<feature type="transmembrane region" description="Helical" evidence="1">
    <location>
        <begin position="15"/>
        <end position="44"/>
    </location>
</feature>
<accession>A0A0C2FR31</accession>
<evidence type="ECO:0000313" key="2">
    <source>
        <dbReference type="EMBL" id="KIH51030.1"/>
    </source>
</evidence>
<reference evidence="2 3" key="1">
    <citation type="submission" date="2013-12" db="EMBL/GenBank/DDBJ databases">
        <title>Draft genome of the parsitic nematode Ancylostoma duodenale.</title>
        <authorList>
            <person name="Mitreva M."/>
        </authorList>
    </citation>
    <scope>NUCLEOTIDE SEQUENCE [LARGE SCALE GENOMIC DNA]</scope>
    <source>
        <strain evidence="2 3">Zhejiang</strain>
    </source>
</reference>